<feature type="compositionally biased region" description="Basic residues" evidence="1">
    <location>
        <begin position="195"/>
        <end position="217"/>
    </location>
</feature>
<protein>
    <submittedName>
        <fullName evidence="3">Uncharacterized protein</fullName>
    </submittedName>
</protein>
<dbReference type="EMBL" id="LR746265">
    <property type="protein sequence ID" value="CAA7391045.1"/>
    <property type="molecule type" value="Genomic_DNA"/>
</dbReference>
<evidence type="ECO:0000313" key="4">
    <source>
        <dbReference type="Proteomes" id="UP000663760"/>
    </source>
</evidence>
<evidence type="ECO:0000256" key="1">
    <source>
        <dbReference type="SAM" id="MobiDB-lite"/>
    </source>
</evidence>
<accession>A0A7I8K3S2</accession>
<feature type="region of interest" description="Disordered" evidence="1">
    <location>
        <begin position="179"/>
        <end position="225"/>
    </location>
</feature>
<keyword evidence="2" id="KW-0732">Signal</keyword>
<feature type="chain" id="PRO_5029907729" evidence="2">
    <location>
        <begin position="25"/>
        <end position="225"/>
    </location>
</feature>
<sequence length="225" mass="24050">MKRQFPQGALSRLVALFFLISDLASPSSSPLEAMVIPSLCQAGYCRFAAAVAEAYHNAANGTPPAVTFLASPDGALLGVSVTPEFVRCHTIADGALIYRSLVGLYPGTRLRTLHSNVTLAVTESQSDQRALAVAGVPVDAPNIYFDGRFSVHGVVRPLLPCVARHSPAKEVLVAAAATPESSCRASSQPSCGREQRRRPSSSRSGKKRRPATTTRRRIPQDRTLL</sequence>
<dbReference type="AlphaFoldDB" id="A0A7I8K3S2"/>
<proteinExistence type="predicted"/>
<feature type="compositionally biased region" description="Polar residues" evidence="1">
    <location>
        <begin position="179"/>
        <end position="190"/>
    </location>
</feature>
<keyword evidence="4" id="KW-1185">Reference proteome</keyword>
<reference evidence="3" key="1">
    <citation type="submission" date="2020-02" db="EMBL/GenBank/DDBJ databases">
        <authorList>
            <person name="Scholz U."/>
            <person name="Mascher M."/>
            <person name="Fiebig A."/>
        </authorList>
    </citation>
    <scope>NUCLEOTIDE SEQUENCE</scope>
</reference>
<evidence type="ECO:0000256" key="2">
    <source>
        <dbReference type="SAM" id="SignalP"/>
    </source>
</evidence>
<dbReference type="OrthoDB" id="1525874at2759"/>
<organism evidence="3 4">
    <name type="scientific">Spirodela intermedia</name>
    <name type="common">Intermediate duckweed</name>
    <dbReference type="NCBI Taxonomy" id="51605"/>
    <lineage>
        <taxon>Eukaryota</taxon>
        <taxon>Viridiplantae</taxon>
        <taxon>Streptophyta</taxon>
        <taxon>Embryophyta</taxon>
        <taxon>Tracheophyta</taxon>
        <taxon>Spermatophyta</taxon>
        <taxon>Magnoliopsida</taxon>
        <taxon>Liliopsida</taxon>
        <taxon>Araceae</taxon>
        <taxon>Lemnoideae</taxon>
        <taxon>Spirodela</taxon>
    </lineage>
</organism>
<evidence type="ECO:0000313" key="3">
    <source>
        <dbReference type="EMBL" id="CAA7391045.1"/>
    </source>
</evidence>
<dbReference type="PANTHER" id="PTHR33985">
    <property type="entry name" value="OS02G0491300 PROTEIN-RELATED"/>
    <property type="match status" value="1"/>
</dbReference>
<name>A0A7I8K3S2_SPIIN</name>
<dbReference type="PANTHER" id="PTHR33985:SF29">
    <property type="entry name" value="FAS1 DOMAIN-CONTAINING PROTEIN"/>
    <property type="match status" value="1"/>
</dbReference>
<gene>
    <name evidence="3" type="ORF">SI8410_02002434</name>
</gene>
<feature type="signal peptide" evidence="2">
    <location>
        <begin position="1"/>
        <end position="24"/>
    </location>
</feature>
<dbReference type="InterPro" id="IPR052806">
    <property type="entry name" value="Fasciclin-like_AGP"/>
</dbReference>
<dbReference type="Proteomes" id="UP000663760">
    <property type="component" value="Chromosome 2"/>
</dbReference>